<dbReference type="EMBL" id="JBEDUW010000002">
    <property type="protein sequence ID" value="KAK9942649.1"/>
    <property type="molecule type" value="Genomic_DNA"/>
</dbReference>
<reference evidence="5 6" key="1">
    <citation type="journal article" date="2023" name="G3 (Bethesda)">
        <title>A chromosome-length genome assembly and annotation of blackberry (Rubus argutus, cv. 'Hillquist').</title>
        <authorList>
            <person name="Bruna T."/>
            <person name="Aryal R."/>
            <person name="Dudchenko O."/>
            <person name="Sargent D.J."/>
            <person name="Mead D."/>
            <person name="Buti M."/>
            <person name="Cavallini A."/>
            <person name="Hytonen T."/>
            <person name="Andres J."/>
            <person name="Pham M."/>
            <person name="Weisz D."/>
            <person name="Mascagni F."/>
            <person name="Usai G."/>
            <person name="Natali L."/>
            <person name="Bassil N."/>
            <person name="Fernandez G.E."/>
            <person name="Lomsadze A."/>
            <person name="Armour M."/>
            <person name="Olukolu B."/>
            <person name="Poorten T."/>
            <person name="Britton C."/>
            <person name="Davik J."/>
            <person name="Ashrafi H."/>
            <person name="Aiden E.L."/>
            <person name="Borodovsky M."/>
            <person name="Worthington M."/>
        </authorList>
    </citation>
    <scope>NUCLEOTIDE SEQUENCE [LARGE SCALE GENOMIC DNA]</scope>
    <source>
        <strain evidence="5">PI 553951</strain>
    </source>
</reference>
<gene>
    <name evidence="5" type="ORF">M0R45_008303</name>
</gene>
<dbReference type="InterPro" id="IPR038765">
    <property type="entry name" value="Papain-like_cys_pep_sf"/>
</dbReference>
<keyword evidence="2" id="KW-0645">Protease</keyword>
<name>A0AAW1Y1C2_RUBAR</name>
<evidence type="ECO:0000259" key="4">
    <source>
        <dbReference type="Pfam" id="PF02902"/>
    </source>
</evidence>
<dbReference type="SUPFAM" id="SSF54001">
    <property type="entry name" value="Cysteine proteinases"/>
    <property type="match status" value="1"/>
</dbReference>
<organism evidence="5 6">
    <name type="scientific">Rubus argutus</name>
    <name type="common">Southern blackberry</name>
    <dbReference type="NCBI Taxonomy" id="59490"/>
    <lineage>
        <taxon>Eukaryota</taxon>
        <taxon>Viridiplantae</taxon>
        <taxon>Streptophyta</taxon>
        <taxon>Embryophyta</taxon>
        <taxon>Tracheophyta</taxon>
        <taxon>Spermatophyta</taxon>
        <taxon>Magnoliopsida</taxon>
        <taxon>eudicotyledons</taxon>
        <taxon>Gunneridae</taxon>
        <taxon>Pentapetalae</taxon>
        <taxon>rosids</taxon>
        <taxon>fabids</taxon>
        <taxon>Rosales</taxon>
        <taxon>Rosaceae</taxon>
        <taxon>Rosoideae</taxon>
        <taxon>Rosoideae incertae sedis</taxon>
        <taxon>Rubus</taxon>
    </lineage>
</organism>
<sequence>MLETMQIVKDSHLKLLQRTPFWPLLEAFHNGTIAKSQYQLQDEVHDEVELNHLVFYPLLRSMAHIDYVFFPIISKFHYTLLVLNKNEKKWTHYNPLRKRSELHIDPCYEIAKQMHQLIQKWLLRTQKEAQQALLKRTKRKKCRKEESGADVIQNIISFFVPTPKTM</sequence>
<keyword evidence="3" id="KW-0378">Hydrolase</keyword>
<accession>A0AAW1Y1C2</accession>
<evidence type="ECO:0000313" key="5">
    <source>
        <dbReference type="EMBL" id="KAK9942649.1"/>
    </source>
</evidence>
<evidence type="ECO:0000256" key="1">
    <source>
        <dbReference type="ARBA" id="ARBA00005234"/>
    </source>
</evidence>
<dbReference type="Gene3D" id="3.40.395.10">
    <property type="entry name" value="Adenoviral Proteinase, Chain A"/>
    <property type="match status" value="1"/>
</dbReference>
<dbReference type="AlphaFoldDB" id="A0AAW1Y1C2"/>
<dbReference type="InterPro" id="IPR003653">
    <property type="entry name" value="Peptidase_C48_C"/>
</dbReference>
<evidence type="ECO:0000256" key="2">
    <source>
        <dbReference type="ARBA" id="ARBA00022670"/>
    </source>
</evidence>
<comment type="similarity">
    <text evidence="1">Belongs to the peptidase C48 family.</text>
</comment>
<evidence type="ECO:0000256" key="3">
    <source>
        <dbReference type="ARBA" id="ARBA00022801"/>
    </source>
</evidence>
<keyword evidence="6" id="KW-1185">Reference proteome</keyword>
<dbReference type="Proteomes" id="UP001457282">
    <property type="component" value="Unassembled WGS sequence"/>
</dbReference>
<comment type="caution">
    <text evidence="5">The sequence shown here is derived from an EMBL/GenBank/DDBJ whole genome shotgun (WGS) entry which is preliminary data.</text>
</comment>
<dbReference type="GO" id="GO:0008234">
    <property type="term" value="F:cysteine-type peptidase activity"/>
    <property type="evidence" value="ECO:0007669"/>
    <property type="project" value="InterPro"/>
</dbReference>
<evidence type="ECO:0000313" key="6">
    <source>
        <dbReference type="Proteomes" id="UP001457282"/>
    </source>
</evidence>
<proteinExistence type="inferred from homology"/>
<protein>
    <recommendedName>
        <fullName evidence="4">Ubiquitin-like protease family profile domain-containing protein</fullName>
    </recommendedName>
</protein>
<dbReference type="Pfam" id="PF02902">
    <property type="entry name" value="Peptidase_C48"/>
    <property type="match status" value="1"/>
</dbReference>
<dbReference type="GO" id="GO:0006508">
    <property type="term" value="P:proteolysis"/>
    <property type="evidence" value="ECO:0007669"/>
    <property type="project" value="UniProtKB-KW"/>
</dbReference>
<feature type="domain" description="Ubiquitin-like protease family profile" evidence="4">
    <location>
        <begin position="62"/>
        <end position="118"/>
    </location>
</feature>